<dbReference type="SMART" id="SM00984">
    <property type="entry name" value="UDPG_MGDP_dh_C"/>
    <property type="match status" value="1"/>
</dbReference>
<dbReference type="InterPro" id="IPR036220">
    <property type="entry name" value="UDP-Glc/GDP-Man_DH_C_sf"/>
</dbReference>
<dbReference type="PIRSF" id="PIRSF500136">
    <property type="entry name" value="UDP_ManNAc_DH"/>
    <property type="match status" value="1"/>
</dbReference>
<accession>A0A1F5YUE1</accession>
<dbReference type="GO" id="GO:0051287">
    <property type="term" value="F:NAD binding"/>
    <property type="evidence" value="ECO:0007669"/>
    <property type="project" value="InterPro"/>
</dbReference>
<dbReference type="Pfam" id="PF03721">
    <property type="entry name" value="UDPG_MGDP_dh_N"/>
    <property type="match status" value="2"/>
</dbReference>
<dbReference type="Proteomes" id="UP000176665">
    <property type="component" value="Unassembled WGS sequence"/>
</dbReference>
<keyword evidence="2" id="KW-0520">NAD</keyword>
<dbReference type="InterPro" id="IPR014026">
    <property type="entry name" value="UDP-Glc/GDP-Man_DH_dimer"/>
</dbReference>
<dbReference type="NCBIfam" id="TIGR03026">
    <property type="entry name" value="NDP-sugDHase"/>
    <property type="match status" value="1"/>
</dbReference>
<sequence length="412" mass="45544">MLSNKIHTTKATVGVIGTGYVGSSVAKETASAGYQTFGFDLDKKKVAEINNLKIKNLSAHIKKDLLVDCDIICICVPTPIYKDHSPNLKILKNTIQQVSNYLKKGMMVVIESSVAPGTTRGLILPILQQSKLTAGKDFFLSFSPERIDPGNKKFTMKNIPKIVSGLDENSLKLVIQFYSIFIEKVVQISSLEAAEMTKVLENVFRFVNISLINEIADYTRKLGINIWEVIEAASTKPYGFLPHYPGPGIGGDCIPVLSYYLLDSAKRNNTLLRMVNAAAKINEMQPKKVIDLALKILNGKTRKNNVKSEVLLIGVAYKPGVADLRESATLKIWDMLEKQGISVSYHDPYVSHVNGFSSKSLDPKNLASKDLIIITTAHSNIPYQMLVDSKKPLIDTRNTLQGITSTNIFQLL</sequence>
<evidence type="ECO:0000259" key="4">
    <source>
        <dbReference type="SMART" id="SM00984"/>
    </source>
</evidence>
<dbReference type="GO" id="GO:0000271">
    <property type="term" value="P:polysaccharide biosynthetic process"/>
    <property type="evidence" value="ECO:0007669"/>
    <property type="project" value="InterPro"/>
</dbReference>
<dbReference type="InterPro" id="IPR017476">
    <property type="entry name" value="UDP-Glc/GDP-Man"/>
</dbReference>
<dbReference type="PIRSF" id="PIRSF000124">
    <property type="entry name" value="UDPglc_GDPman_dh"/>
    <property type="match status" value="1"/>
</dbReference>
<dbReference type="AlphaFoldDB" id="A0A1F5YUE1"/>
<dbReference type="InterPro" id="IPR036291">
    <property type="entry name" value="NAD(P)-bd_dom_sf"/>
</dbReference>
<name>A0A1F5YUE1_9BACT</name>
<dbReference type="GO" id="GO:0016616">
    <property type="term" value="F:oxidoreductase activity, acting on the CH-OH group of donors, NAD or NADP as acceptor"/>
    <property type="evidence" value="ECO:0007669"/>
    <property type="project" value="InterPro"/>
</dbReference>
<dbReference type="PANTHER" id="PTHR43491:SF1">
    <property type="entry name" value="UDP-N-ACETYL-D-MANNOSAMINE DEHYDROGENASE"/>
    <property type="match status" value="1"/>
</dbReference>
<comment type="caution">
    <text evidence="5">The sequence shown here is derived from an EMBL/GenBank/DDBJ whole genome shotgun (WGS) entry which is preliminary data.</text>
</comment>
<evidence type="ECO:0000256" key="2">
    <source>
        <dbReference type="ARBA" id="ARBA00023027"/>
    </source>
</evidence>
<proteinExistence type="inferred from homology"/>
<dbReference type="STRING" id="1798371.A2W14_06880"/>
<protein>
    <recommendedName>
        <fullName evidence="4">UDP-glucose/GDP-mannose dehydrogenase C-terminal domain-containing protein</fullName>
    </recommendedName>
</protein>
<dbReference type="Pfam" id="PF03720">
    <property type="entry name" value="UDPG_MGDP_dh_C"/>
    <property type="match status" value="1"/>
</dbReference>
<dbReference type="InterPro" id="IPR001732">
    <property type="entry name" value="UDP-Glc/GDP-Man_DH_N"/>
</dbReference>
<dbReference type="InterPro" id="IPR008927">
    <property type="entry name" value="6-PGluconate_DH-like_C_sf"/>
</dbReference>
<dbReference type="Pfam" id="PF00984">
    <property type="entry name" value="UDPG_MGDP_dh"/>
    <property type="match status" value="1"/>
</dbReference>
<evidence type="ECO:0000313" key="5">
    <source>
        <dbReference type="EMBL" id="OGG03716.1"/>
    </source>
</evidence>
<comment type="similarity">
    <text evidence="3">Belongs to the UDP-glucose/GDP-mannose dehydrogenase family.</text>
</comment>
<dbReference type="SUPFAM" id="SSF51735">
    <property type="entry name" value="NAD(P)-binding Rossmann-fold domains"/>
    <property type="match status" value="1"/>
</dbReference>
<keyword evidence="1" id="KW-0560">Oxidoreductase</keyword>
<dbReference type="SUPFAM" id="SSF48179">
    <property type="entry name" value="6-phosphogluconate dehydrogenase C-terminal domain-like"/>
    <property type="match status" value="1"/>
</dbReference>
<dbReference type="PANTHER" id="PTHR43491">
    <property type="entry name" value="UDP-N-ACETYL-D-MANNOSAMINE DEHYDROGENASE"/>
    <property type="match status" value="1"/>
</dbReference>
<organism evidence="5 6">
    <name type="scientific">Candidatus Gottesmanbacteria bacterium RBG_16_37_8</name>
    <dbReference type="NCBI Taxonomy" id="1798371"/>
    <lineage>
        <taxon>Bacteria</taxon>
        <taxon>Candidatus Gottesmaniibacteriota</taxon>
    </lineage>
</organism>
<evidence type="ECO:0000256" key="1">
    <source>
        <dbReference type="ARBA" id="ARBA00023002"/>
    </source>
</evidence>
<dbReference type="GO" id="GO:0016628">
    <property type="term" value="F:oxidoreductase activity, acting on the CH-CH group of donors, NAD or NADP as acceptor"/>
    <property type="evidence" value="ECO:0007669"/>
    <property type="project" value="InterPro"/>
</dbReference>
<dbReference type="InterPro" id="IPR028359">
    <property type="entry name" value="UDP_ManNAc/GlcNAc_DH"/>
</dbReference>
<evidence type="ECO:0000313" key="6">
    <source>
        <dbReference type="Proteomes" id="UP000176665"/>
    </source>
</evidence>
<dbReference type="Gene3D" id="3.40.50.720">
    <property type="entry name" value="NAD(P)-binding Rossmann-like Domain"/>
    <property type="match status" value="2"/>
</dbReference>
<dbReference type="InterPro" id="IPR014027">
    <property type="entry name" value="UDP-Glc/GDP-Man_DH_C"/>
</dbReference>
<evidence type="ECO:0000256" key="3">
    <source>
        <dbReference type="PIRNR" id="PIRNR000124"/>
    </source>
</evidence>
<dbReference type="SUPFAM" id="SSF52413">
    <property type="entry name" value="UDP-glucose/GDP-mannose dehydrogenase C-terminal domain"/>
    <property type="match status" value="1"/>
</dbReference>
<dbReference type="EMBL" id="MFJA01000014">
    <property type="protein sequence ID" value="OGG03716.1"/>
    <property type="molecule type" value="Genomic_DNA"/>
</dbReference>
<gene>
    <name evidence="5" type="ORF">A2W14_06880</name>
</gene>
<reference evidence="5 6" key="1">
    <citation type="journal article" date="2016" name="Nat. Commun.">
        <title>Thousands of microbial genomes shed light on interconnected biogeochemical processes in an aquifer system.</title>
        <authorList>
            <person name="Anantharaman K."/>
            <person name="Brown C.T."/>
            <person name="Hug L.A."/>
            <person name="Sharon I."/>
            <person name="Castelle C.J."/>
            <person name="Probst A.J."/>
            <person name="Thomas B.C."/>
            <person name="Singh A."/>
            <person name="Wilkins M.J."/>
            <person name="Karaoz U."/>
            <person name="Brodie E.L."/>
            <person name="Williams K.H."/>
            <person name="Hubbard S.S."/>
            <person name="Banfield J.F."/>
        </authorList>
    </citation>
    <scope>NUCLEOTIDE SEQUENCE [LARGE SCALE GENOMIC DNA]</scope>
</reference>
<feature type="domain" description="UDP-glucose/GDP-mannose dehydrogenase C-terminal" evidence="4">
    <location>
        <begin position="311"/>
        <end position="402"/>
    </location>
</feature>